<dbReference type="AlphaFoldDB" id="A0A370I9I3"/>
<organism evidence="2 3">
    <name type="scientific">Nocardia pseudobrasiliensis</name>
    <dbReference type="NCBI Taxonomy" id="45979"/>
    <lineage>
        <taxon>Bacteria</taxon>
        <taxon>Bacillati</taxon>
        <taxon>Actinomycetota</taxon>
        <taxon>Actinomycetes</taxon>
        <taxon>Mycobacteriales</taxon>
        <taxon>Nocardiaceae</taxon>
        <taxon>Nocardia</taxon>
    </lineage>
</organism>
<protein>
    <submittedName>
        <fullName evidence="2">Uncharacterized protein DUF397</fullName>
    </submittedName>
</protein>
<dbReference type="EMBL" id="QQBC01000003">
    <property type="protein sequence ID" value="RDI67392.1"/>
    <property type="molecule type" value="Genomic_DNA"/>
</dbReference>
<proteinExistence type="predicted"/>
<dbReference type="InterPro" id="IPR007278">
    <property type="entry name" value="DUF397"/>
</dbReference>
<keyword evidence="3" id="KW-1185">Reference proteome</keyword>
<gene>
    <name evidence="2" type="ORF">DFR76_103463</name>
</gene>
<evidence type="ECO:0000313" key="2">
    <source>
        <dbReference type="EMBL" id="RDI67392.1"/>
    </source>
</evidence>
<comment type="caution">
    <text evidence="2">The sequence shown here is derived from an EMBL/GenBank/DDBJ whole genome shotgun (WGS) entry which is preliminary data.</text>
</comment>
<evidence type="ECO:0000259" key="1">
    <source>
        <dbReference type="Pfam" id="PF04149"/>
    </source>
</evidence>
<evidence type="ECO:0000313" key="3">
    <source>
        <dbReference type="Proteomes" id="UP000254869"/>
    </source>
</evidence>
<accession>A0A370I9I3</accession>
<sequence>MSPGDSKNPAGPALIFTPAEWDEFTASLRGGGFDRA</sequence>
<feature type="domain" description="DUF397" evidence="1">
    <location>
        <begin position="5"/>
        <end position="29"/>
    </location>
</feature>
<dbReference type="Pfam" id="PF04149">
    <property type="entry name" value="DUF397"/>
    <property type="match status" value="1"/>
</dbReference>
<dbReference type="Proteomes" id="UP000254869">
    <property type="component" value="Unassembled WGS sequence"/>
</dbReference>
<dbReference type="RefSeq" id="WP_082876075.1">
    <property type="nucleotide sequence ID" value="NZ_QQBC01000003.1"/>
</dbReference>
<name>A0A370I9I3_9NOCA</name>
<reference evidence="2 3" key="1">
    <citation type="submission" date="2018-07" db="EMBL/GenBank/DDBJ databases">
        <title>Genomic Encyclopedia of Type Strains, Phase IV (KMG-IV): sequencing the most valuable type-strain genomes for metagenomic binning, comparative biology and taxonomic classification.</title>
        <authorList>
            <person name="Goeker M."/>
        </authorList>
    </citation>
    <scope>NUCLEOTIDE SEQUENCE [LARGE SCALE GENOMIC DNA]</scope>
    <source>
        <strain evidence="2 3">DSM 44290</strain>
    </source>
</reference>